<dbReference type="Gene3D" id="3.40.50.300">
    <property type="entry name" value="P-loop containing nucleotide triphosphate hydrolases"/>
    <property type="match status" value="1"/>
</dbReference>
<proteinExistence type="predicted"/>
<gene>
    <name evidence="1" type="ORF">HMPREF9321_1367</name>
</gene>
<dbReference type="SUPFAM" id="SSF52540">
    <property type="entry name" value="P-loop containing nucleoside triphosphate hydrolases"/>
    <property type="match status" value="1"/>
</dbReference>
<dbReference type="PANTHER" id="PTHR11070">
    <property type="entry name" value="UVRD / RECB / PCRA DNA HELICASE FAMILY MEMBER"/>
    <property type="match status" value="1"/>
</dbReference>
<dbReference type="Proteomes" id="UP000004211">
    <property type="component" value="Unassembled WGS sequence"/>
</dbReference>
<dbReference type="GO" id="GO:0043138">
    <property type="term" value="F:3'-5' DNA helicase activity"/>
    <property type="evidence" value="ECO:0007669"/>
    <property type="project" value="TreeGrafter"/>
</dbReference>
<sequence>MNKTLIIAAAGSGKTWGLCNHAINNLKEKNILLITYTHQGKKALEEELKKQNTGILHPKIKIMTWYSFLLSECIKPYQSFITKYNSIRSISFEESYGQVNFHSSGDYRRYITKENNIRSNQASELACYLNKISNDKVISRLDEVYNYIYIDEVQDLSGWDLDFVQILLSSQLGVYLVGDPKQSTYKTNTGTKNKNKSGRNLIAFFSNLIRDNKIVLKTSNKTNRFNKDIAKFVNLIDSVEPLVQSDLMSDNEYDGVFIIEQKIINYYLKIFNPQCLRYDKRTPVESTNVMNYGVVKGRTFDRVLIYPNGKFKDFLFKNKSITAPEKYYIAATRARKSLAFVVDKFPIKIPSQFTYVDYKDSNDKILFRMLKYNVE</sequence>
<dbReference type="GO" id="GO:0005524">
    <property type="term" value="F:ATP binding"/>
    <property type="evidence" value="ECO:0007669"/>
    <property type="project" value="InterPro"/>
</dbReference>
<dbReference type="EMBL" id="AEDR01000019">
    <property type="protein sequence ID" value="EFL56532.1"/>
    <property type="molecule type" value="Genomic_DNA"/>
</dbReference>
<dbReference type="InterPro" id="IPR000212">
    <property type="entry name" value="DNA_helicase_UvrD/REP"/>
</dbReference>
<accession>E1L572</accession>
<reference evidence="1 2" key="1">
    <citation type="submission" date="2010-08" db="EMBL/GenBank/DDBJ databases">
        <authorList>
            <person name="Durkin A.S."/>
            <person name="Madupu R."/>
            <person name="Torralba M."/>
            <person name="Gillis M."/>
            <person name="Methe B."/>
            <person name="Sutton G."/>
            <person name="Nelson K.E."/>
        </authorList>
    </citation>
    <scope>NUCLEOTIDE SEQUENCE [LARGE SCALE GENOMIC DNA]</scope>
    <source>
        <strain evidence="1 2">ACS-049-V-Sch6</strain>
    </source>
</reference>
<dbReference type="PANTHER" id="PTHR11070:SF2">
    <property type="entry name" value="ATP-DEPENDENT DNA HELICASE SRS2"/>
    <property type="match status" value="1"/>
</dbReference>
<dbReference type="AlphaFoldDB" id="E1L572"/>
<evidence type="ECO:0000313" key="1">
    <source>
        <dbReference type="EMBL" id="EFL56532.1"/>
    </source>
</evidence>
<dbReference type="InterPro" id="IPR027417">
    <property type="entry name" value="P-loop_NTPase"/>
</dbReference>
<organism evidence="1 2">
    <name type="scientific">Veillonella atypica ACS-049-V-Sch6</name>
    <dbReference type="NCBI Taxonomy" id="866776"/>
    <lineage>
        <taxon>Bacteria</taxon>
        <taxon>Bacillati</taxon>
        <taxon>Bacillota</taxon>
        <taxon>Negativicutes</taxon>
        <taxon>Veillonellales</taxon>
        <taxon>Veillonellaceae</taxon>
        <taxon>Veillonella</taxon>
    </lineage>
</organism>
<comment type="caution">
    <text evidence="1">The sequence shown here is derived from an EMBL/GenBank/DDBJ whole genome shotgun (WGS) entry which is preliminary data.</text>
</comment>
<dbReference type="GO" id="GO:0000725">
    <property type="term" value="P:recombinational repair"/>
    <property type="evidence" value="ECO:0007669"/>
    <property type="project" value="TreeGrafter"/>
</dbReference>
<protein>
    <submittedName>
        <fullName evidence="1">Uncharacterized protein</fullName>
    </submittedName>
</protein>
<dbReference type="Pfam" id="PF13245">
    <property type="entry name" value="AAA_19"/>
    <property type="match status" value="1"/>
</dbReference>
<dbReference type="RefSeq" id="WP_005376167.1">
    <property type="nucleotide sequence ID" value="NZ_AEDR01000019.1"/>
</dbReference>
<dbReference type="eggNOG" id="COG0210">
    <property type="taxonomic scope" value="Bacteria"/>
</dbReference>
<name>E1L572_9FIRM</name>
<evidence type="ECO:0000313" key="2">
    <source>
        <dbReference type="Proteomes" id="UP000004211"/>
    </source>
</evidence>
<dbReference type="GO" id="GO:0003677">
    <property type="term" value="F:DNA binding"/>
    <property type="evidence" value="ECO:0007669"/>
    <property type="project" value="InterPro"/>
</dbReference>